<organism evidence="1">
    <name type="scientific">uncultured Caudovirales phage</name>
    <dbReference type="NCBI Taxonomy" id="2100421"/>
    <lineage>
        <taxon>Viruses</taxon>
        <taxon>Duplodnaviria</taxon>
        <taxon>Heunggongvirae</taxon>
        <taxon>Uroviricota</taxon>
        <taxon>Caudoviricetes</taxon>
        <taxon>Peduoviridae</taxon>
        <taxon>Maltschvirus</taxon>
        <taxon>Maltschvirus maltsch</taxon>
    </lineage>
</organism>
<protein>
    <submittedName>
        <fullName evidence="1">Uncharacterized protein</fullName>
    </submittedName>
</protein>
<reference evidence="1" key="1">
    <citation type="submission" date="2020-05" db="EMBL/GenBank/DDBJ databases">
        <authorList>
            <person name="Chiriac C."/>
            <person name="Salcher M."/>
            <person name="Ghai R."/>
            <person name="Kavagutti S V."/>
        </authorList>
    </citation>
    <scope>NUCLEOTIDE SEQUENCE</scope>
</reference>
<gene>
    <name evidence="1" type="ORF">UFOVP201_11</name>
</gene>
<accession>A0A6J7WM59</accession>
<proteinExistence type="predicted"/>
<name>A0A6J7WM59_9CAUD</name>
<dbReference type="EMBL" id="LR798249">
    <property type="protein sequence ID" value="CAB5217715.1"/>
    <property type="molecule type" value="Genomic_DNA"/>
</dbReference>
<evidence type="ECO:0000313" key="1">
    <source>
        <dbReference type="EMBL" id="CAB5217715.1"/>
    </source>
</evidence>
<sequence length="81" mass="9047">MTEKEAMFLLANTALGLEKTASILEQMSKDLERSHEKHATKLETIAEQMVAHADVIRQASGLNELIDENIRAIKNNPTTRS</sequence>